<dbReference type="Pfam" id="PF08282">
    <property type="entry name" value="Hydrolase_3"/>
    <property type="match status" value="1"/>
</dbReference>
<dbReference type="PANTHER" id="PTHR43294">
    <property type="entry name" value="SODIUM/POTASSIUM-TRANSPORTING ATPASE SUBUNIT ALPHA"/>
    <property type="match status" value="1"/>
</dbReference>
<dbReference type="SUPFAM" id="SSF81665">
    <property type="entry name" value="Calcium ATPase, transmembrane domain M"/>
    <property type="match status" value="1"/>
</dbReference>
<organism evidence="14 15">
    <name type="scientific">Candidatus Kuenenbacteria bacterium CG_4_8_14_3_um_filter_39_15</name>
    <dbReference type="NCBI Taxonomy" id="1974615"/>
    <lineage>
        <taxon>Bacteria</taxon>
        <taxon>Candidatus Kueneniibacteriota</taxon>
    </lineage>
</organism>
<dbReference type="PROSITE" id="PS00154">
    <property type="entry name" value="ATPASE_E1_E2"/>
    <property type="match status" value="1"/>
</dbReference>
<dbReference type="InterPro" id="IPR004014">
    <property type="entry name" value="ATPase_P-typ_cation-transptr_N"/>
</dbReference>
<dbReference type="NCBIfam" id="TIGR01494">
    <property type="entry name" value="ATPase_P-type"/>
    <property type="match status" value="2"/>
</dbReference>
<sequence>MSKISQAKLGRSKKHEEKRWYNLTQEDIFEKLGTSKNGLTLEEVAKRQKQSGPNKLPAMKRETRLFLFLKQFKSSLVYILLIAAIISMFLGDYIDAGVIMLAVIINVVIGFYQENKAQTALSALNKIVVNQCKVTRNNHQQEINTDELVPGDIVFLGAGDKVPADLRLFKVNNLKINEAPLTGESVEVAKTNKTLSGDLIIADQINMAFMGTQVTQGGALGVVVGTSEKTALGKIAQLVATTENLITPLQRKLNIFAKKISLLVLGICALIFLIGLLSGYGFTQIFTTAVAIAVSAIPEGLLVVVTMILAVGMQKILREKTLVKHLLAAEILGSTSVICTDKTGTLTEGEMRIVEVATMDYNLNLLSHEQSKDKAMGEELIELLEIGVLCNNAYIENPEAGLAHRIVRGNPTEKALLMAGANIGLDKYTLEEQEPRLDEIPFDSQWKYMLTLNQGRTAYNTVYIKGAPEIILNFSQYLYSTKGPDNKIGIDKNREQKLIGIYEEMSRRGLRVLAAGYKKVSPGIKSLKGVTMDNFIFVGLLGLKDPIRAGIKETIKDAGRAGIKTIMITGDHKLTATAVAQELELAHGAKNIINGEKMDKLNQSQLLEIIDDLTVYARVTPEHKLKIVKAWQEKGKVVAMTGDGINDAPALKRANIGIAVGSGTDVAKETADAILLDNNFKTIIAAVKEGRVIFDNIKKVILYFLSDSFSEMIIITVSLFLGWPLPLLATQIIWINLIDDTFPALAMTQEPAEKDIMKQKPRGIKEPILDNESKFLISLISILSAVGSLFFFYHWHHQFGEIDMARTMAFTFLAISTLIYVFSIRTLNKPLWQTNPLANKFLVGAVIIGLGLQAMAIYNPFLQSIFHTMPLGLFEWTVIVCGCSLLVLIIEIIKAFYYRQAALKALVIR</sequence>
<dbReference type="PRINTS" id="PR00120">
    <property type="entry name" value="HATPASE"/>
</dbReference>
<dbReference type="AlphaFoldDB" id="A0A2M7ILE0"/>
<dbReference type="InterPro" id="IPR059000">
    <property type="entry name" value="ATPase_P-type_domA"/>
</dbReference>
<evidence type="ECO:0000256" key="11">
    <source>
        <dbReference type="ARBA" id="ARBA00023136"/>
    </source>
</evidence>
<proteinExistence type="inferred from homology"/>
<dbReference type="Gene3D" id="3.40.1110.10">
    <property type="entry name" value="Calcium-transporting ATPase, cytoplasmic domain N"/>
    <property type="match status" value="1"/>
</dbReference>
<evidence type="ECO:0000256" key="2">
    <source>
        <dbReference type="ARBA" id="ARBA00005675"/>
    </source>
</evidence>
<dbReference type="Pfam" id="PF00689">
    <property type="entry name" value="Cation_ATPase_C"/>
    <property type="match status" value="1"/>
</dbReference>
<keyword evidence="9" id="KW-1278">Translocase</keyword>
<dbReference type="SUPFAM" id="SSF56784">
    <property type="entry name" value="HAD-like"/>
    <property type="match status" value="1"/>
</dbReference>
<dbReference type="SMART" id="SM00831">
    <property type="entry name" value="Cation_ATPase_N"/>
    <property type="match status" value="1"/>
</dbReference>
<keyword evidence="6" id="KW-0547">Nucleotide-binding</keyword>
<dbReference type="InterPro" id="IPR044492">
    <property type="entry name" value="P_typ_ATPase_HD_dom"/>
</dbReference>
<dbReference type="Proteomes" id="UP000229931">
    <property type="component" value="Unassembled WGS sequence"/>
</dbReference>
<dbReference type="InterPro" id="IPR008250">
    <property type="entry name" value="ATPase_P-typ_transduc_dom_A_sf"/>
</dbReference>
<dbReference type="InterPro" id="IPR001757">
    <property type="entry name" value="P_typ_ATPase"/>
</dbReference>
<dbReference type="SFLD" id="SFLDF00027">
    <property type="entry name" value="p-type_atpase"/>
    <property type="match status" value="1"/>
</dbReference>
<evidence type="ECO:0000313" key="15">
    <source>
        <dbReference type="Proteomes" id="UP000229931"/>
    </source>
</evidence>
<dbReference type="InterPro" id="IPR018303">
    <property type="entry name" value="ATPase_P-typ_P_site"/>
</dbReference>
<keyword evidence="3" id="KW-1003">Cell membrane</keyword>
<evidence type="ECO:0000256" key="9">
    <source>
        <dbReference type="ARBA" id="ARBA00022967"/>
    </source>
</evidence>
<dbReference type="SUPFAM" id="SSF81660">
    <property type="entry name" value="Metal cation-transporting ATPase, ATP-binding domain N"/>
    <property type="match status" value="1"/>
</dbReference>
<keyword evidence="10 12" id="KW-1133">Transmembrane helix</keyword>
<evidence type="ECO:0000256" key="7">
    <source>
        <dbReference type="ARBA" id="ARBA00022840"/>
    </source>
</evidence>
<dbReference type="GO" id="GO:0005886">
    <property type="term" value="C:plasma membrane"/>
    <property type="evidence" value="ECO:0007669"/>
    <property type="project" value="UniProtKB-SubCell"/>
</dbReference>
<dbReference type="SFLD" id="SFLDG00002">
    <property type="entry name" value="C1.7:_P-type_atpase_like"/>
    <property type="match status" value="1"/>
</dbReference>
<comment type="subcellular location">
    <subcellularLocation>
        <location evidence="1">Cell membrane</location>
        <topology evidence="1">Multi-pass membrane protein</topology>
    </subcellularLocation>
</comment>
<evidence type="ECO:0000256" key="5">
    <source>
        <dbReference type="ARBA" id="ARBA00022692"/>
    </source>
</evidence>
<feature type="domain" description="Cation-transporting P-type ATPase N-terminal" evidence="13">
    <location>
        <begin position="19"/>
        <end position="92"/>
    </location>
</feature>
<feature type="transmembrane region" description="Helical" evidence="12">
    <location>
        <begin position="288"/>
        <end position="311"/>
    </location>
</feature>
<feature type="transmembrane region" description="Helical" evidence="12">
    <location>
        <begin position="65"/>
        <end position="87"/>
    </location>
</feature>
<name>A0A2M7ILE0_9BACT</name>
<dbReference type="Gene3D" id="1.20.1110.10">
    <property type="entry name" value="Calcium-transporting ATPase, transmembrane domain"/>
    <property type="match status" value="1"/>
</dbReference>
<dbReference type="GO" id="GO:0005524">
    <property type="term" value="F:ATP binding"/>
    <property type="evidence" value="ECO:0007669"/>
    <property type="project" value="UniProtKB-KW"/>
</dbReference>
<dbReference type="InterPro" id="IPR050510">
    <property type="entry name" value="Cation_transp_ATPase_P-type"/>
</dbReference>
<dbReference type="SUPFAM" id="SSF81653">
    <property type="entry name" value="Calcium ATPase, transduction domain A"/>
    <property type="match status" value="1"/>
</dbReference>
<feature type="transmembrane region" description="Helical" evidence="12">
    <location>
        <begin position="805"/>
        <end position="822"/>
    </location>
</feature>
<dbReference type="Pfam" id="PF13246">
    <property type="entry name" value="Cation_ATPase"/>
    <property type="match status" value="1"/>
</dbReference>
<dbReference type="InterPro" id="IPR006068">
    <property type="entry name" value="ATPase_P-typ_cation-transptr_C"/>
</dbReference>
<evidence type="ECO:0000259" key="13">
    <source>
        <dbReference type="SMART" id="SM00831"/>
    </source>
</evidence>
<dbReference type="PANTHER" id="PTHR43294:SF21">
    <property type="entry name" value="CATION TRANSPORTING ATPASE"/>
    <property type="match status" value="1"/>
</dbReference>
<dbReference type="Pfam" id="PF00122">
    <property type="entry name" value="E1-E2_ATPase"/>
    <property type="match status" value="1"/>
</dbReference>
<feature type="transmembrane region" description="Helical" evidence="12">
    <location>
        <begin position="775"/>
        <end position="793"/>
    </location>
</feature>
<evidence type="ECO:0000256" key="3">
    <source>
        <dbReference type="ARBA" id="ARBA00022475"/>
    </source>
</evidence>
<dbReference type="Gene3D" id="3.40.50.1000">
    <property type="entry name" value="HAD superfamily/HAD-like"/>
    <property type="match status" value="1"/>
</dbReference>
<comment type="similarity">
    <text evidence="2">Belongs to the cation transport ATPase (P-type) (TC 3.A.3) family. Type IIA subfamily.</text>
</comment>
<gene>
    <name evidence="14" type="ORF">COZ84_02535</name>
</gene>
<evidence type="ECO:0000256" key="4">
    <source>
        <dbReference type="ARBA" id="ARBA00022553"/>
    </source>
</evidence>
<evidence type="ECO:0000256" key="8">
    <source>
        <dbReference type="ARBA" id="ARBA00022842"/>
    </source>
</evidence>
<comment type="caution">
    <text evidence="14">The sequence shown here is derived from an EMBL/GenBank/DDBJ whole genome shotgun (WGS) entry which is preliminary data.</text>
</comment>
<dbReference type="Pfam" id="PF00690">
    <property type="entry name" value="Cation_ATPase_N"/>
    <property type="match status" value="1"/>
</dbReference>
<keyword evidence="8" id="KW-0460">Magnesium</keyword>
<evidence type="ECO:0000313" key="14">
    <source>
        <dbReference type="EMBL" id="PIW95614.1"/>
    </source>
</evidence>
<dbReference type="FunFam" id="2.70.150.10:FF:000160">
    <property type="entry name" value="Sarcoplasmic/endoplasmic reticulum calcium ATPase 1"/>
    <property type="match status" value="1"/>
</dbReference>
<dbReference type="PRINTS" id="PR00119">
    <property type="entry name" value="CATATPASE"/>
</dbReference>
<dbReference type="EMBL" id="PFHP01000051">
    <property type="protein sequence ID" value="PIW95614.1"/>
    <property type="molecule type" value="Genomic_DNA"/>
</dbReference>
<evidence type="ECO:0000256" key="10">
    <source>
        <dbReference type="ARBA" id="ARBA00022989"/>
    </source>
</evidence>
<dbReference type="GO" id="GO:0016887">
    <property type="term" value="F:ATP hydrolysis activity"/>
    <property type="evidence" value="ECO:0007669"/>
    <property type="project" value="InterPro"/>
</dbReference>
<keyword evidence="5 12" id="KW-0812">Transmembrane</keyword>
<dbReference type="InterPro" id="IPR036412">
    <property type="entry name" value="HAD-like_sf"/>
</dbReference>
<feature type="transmembrane region" description="Helical" evidence="12">
    <location>
        <begin position="873"/>
        <end position="897"/>
    </location>
</feature>
<evidence type="ECO:0000256" key="6">
    <source>
        <dbReference type="ARBA" id="ARBA00022741"/>
    </source>
</evidence>
<feature type="transmembrane region" description="Helical" evidence="12">
    <location>
        <begin position="260"/>
        <end position="282"/>
    </location>
</feature>
<reference evidence="15" key="1">
    <citation type="submission" date="2017-09" db="EMBL/GenBank/DDBJ databases">
        <title>Depth-based differentiation of microbial function through sediment-hosted aquifers and enrichment of novel symbionts in the deep terrestrial subsurface.</title>
        <authorList>
            <person name="Probst A.J."/>
            <person name="Ladd B."/>
            <person name="Jarett J.K."/>
            <person name="Geller-Mcgrath D.E."/>
            <person name="Sieber C.M.K."/>
            <person name="Emerson J.B."/>
            <person name="Anantharaman K."/>
            <person name="Thomas B.C."/>
            <person name="Malmstrom R."/>
            <person name="Stieglmeier M."/>
            <person name="Klingl A."/>
            <person name="Woyke T."/>
            <person name="Ryan C.M."/>
            <person name="Banfield J.F."/>
        </authorList>
    </citation>
    <scope>NUCLEOTIDE SEQUENCE [LARGE SCALE GENOMIC DNA]</scope>
</reference>
<feature type="transmembrane region" description="Helical" evidence="12">
    <location>
        <begin position="842"/>
        <end position="861"/>
    </location>
</feature>
<keyword evidence="11 12" id="KW-0472">Membrane</keyword>
<keyword evidence="7" id="KW-0067">ATP-binding</keyword>
<feature type="transmembrane region" description="Helical" evidence="12">
    <location>
        <begin position="93"/>
        <end position="112"/>
    </location>
</feature>
<protein>
    <submittedName>
        <fullName evidence="14">ATPase</fullName>
    </submittedName>
</protein>
<evidence type="ECO:0000256" key="12">
    <source>
        <dbReference type="SAM" id="Phobius"/>
    </source>
</evidence>
<keyword evidence="4" id="KW-0597">Phosphoprotein</keyword>
<accession>A0A2M7ILE0</accession>
<dbReference type="InterPro" id="IPR023299">
    <property type="entry name" value="ATPase_P-typ_cyto_dom_N"/>
</dbReference>
<evidence type="ECO:0000256" key="1">
    <source>
        <dbReference type="ARBA" id="ARBA00004651"/>
    </source>
</evidence>
<dbReference type="Gene3D" id="2.70.150.10">
    <property type="entry name" value="Calcium-transporting ATPase, cytoplasmic transduction domain A"/>
    <property type="match status" value="1"/>
</dbReference>
<dbReference type="InterPro" id="IPR023214">
    <property type="entry name" value="HAD_sf"/>
</dbReference>
<dbReference type="InterPro" id="IPR023298">
    <property type="entry name" value="ATPase_P-typ_TM_dom_sf"/>
</dbReference>
<dbReference type="SFLD" id="SFLDS00003">
    <property type="entry name" value="Haloacid_Dehalogenase"/>
    <property type="match status" value="1"/>
</dbReference>